<dbReference type="RefSeq" id="WP_006695547.1">
    <property type="nucleotide sequence ID" value="NZ_JH376862.1"/>
</dbReference>
<evidence type="ECO:0000256" key="1">
    <source>
        <dbReference type="SAM" id="MobiDB-lite"/>
    </source>
</evidence>
<accession>A0ABN0DMV6</accession>
<protein>
    <recommendedName>
        <fullName evidence="4">Tat pathway signal sequence domain protein</fullName>
    </recommendedName>
</protein>
<keyword evidence="3" id="KW-1185">Reference proteome</keyword>
<name>A0ABN0DMV6_9FIRM</name>
<sequence>MKRSTRKNIIGITFGVLIVSGSIGSLAYANGANAAPPPSKTSEAKMDAAHADVQLTPEELAKHVSETFKVSEAEVKQAIDAKKDLADIGQAAMFAKISGKSFRDVMAMKEGGKTWEQIADSLNITEEAVQKELDEMAVMHISMQGEMDVNTARTLYNEGYEPHDIEMAGILAKASGKDVRSVLERKNMKNRWEDIAKELGVNPTLVRPPHPDAAPANKPPMKK</sequence>
<dbReference type="GeneID" id="32474779"/>
<evidence type="ECO:0000313" key="2">
    <source>
        <dbReference type="EMBL" id="EHG23354.1"/>
    </source>
</evidence>
<proteinExistence type="predicted"/>
<evidence type="ECO:0000313" key="3">
    <source>
        <dbReference type="Proteomes" id="UP000003175"/>
    </source>
</evidence>
<gene>
    <name evidence="2" type="ORF">HMPREF9432_01934</name>
</gene>
<dbReference type="EMBL" id="ADGH01000019">
    <property type="protein sequence ID" value="EHG23354.1"/>
    <property type="molecule type" value="Genomic_DNA"/>
</dbReference>
<reference evidence="2 3" key="1">
    <citation type="submission" date="2011-08" db="EMBL/GenBank/DDBJ databases">
        <title>The Genome Sequence of Selenomonas noxia F0398.</title>
        <authorList>
            <consortium name="The Broad Institute Genome Sequencing Platform"/>
            <person name="Earl A."/>
            <person name="Ward D."/>
            <person name="Feldgarden M."/>
            <person name="Gevers D."/>
            <person name="Izard J."/>
            <person name="Ganesan A."/>
            <person name="Blanton J.M."/>
            <person name="Baranova O.V."/>
            <person name="Tanner A.C."/>
            <person name="Dewhirst F.E."/>
            <person name="Young S.K."/>
            <person name="Zeng Q."/>
            <person name="Gargeya S."/>
            <person name="Fitzgerald M."/>
            <person name="Haas B."/>
            <person name="Abouelleil A."/>
            <person name="Alvarado L."/>
            <person name="Arachchi H.M."/>
            <person name="Berlin A."/>
            <person name="Brown A."/>
            <person name="Chapman S.B."/>
            <person name="Chen Z."/>
            <person name="Dunbar C."/>
            <person name="Freedman E."/>
            <person name="Gearin G."/>
            <person name="Gellesch M."/>
            <person name="Goldberg J."/>
            <person name="Griggs A."/>
            <person name="Gujja S."/>
            <person name="Heiman D."/>
            <person name="Howarth C."/>
            <person name="Larson L."/>
            <person name="Lui A."/>
            <person name="MacDonald P.J.P."/>
            <person name="Montmayeur A."/>
            <person name="Murphy C."/>
            <person name="Neiman D."/>
            <person name="Pearson M."/>
            <person name="Priest M."/>
            <person name="Roberts A."/>
            <person name="Saif S."/>
            <person name="Shea T."/>
            <person name="Shenoy N."/>
            <person name="Sisk P."/>
            <person name="Stolte C."/>
            <person name="Sykes S."/>
            <person name="Wortman J."/>
            <person name="Nusbaum C."/>
            <person name="Birren B."/>
        </authorList>
    </citation>
    <scope>NUCLEOTIDE SEQUENCE [LARGE SCALE GENOMIC DNA]</scope>
    <source>
        <strain evidence="2 3">F0398</strain>
    </source>
</reference>
<feature type="region of interest" description="Disordered" evidence="1">
    <location>
        <begin position="200"/>
        <end position="223"/>
    </location>
</feature>
<evidence type="ECO:0008006" key="4">
    <source>
        <dbReference type="Google" id="ProtNLM"/>
    </source>
</evidence>
<dbReference type="Proteomes" id="UP000003175">
    <property type="component" value="Unassembled WGS sequence"/>
</dbReference>
<organism evidence="2 3">
    <name type="scientific">Selenomonas noxia F0398</name>
    <dbReference type="NCBI Taxonomy" id="702437"/>
    <lineage>
        <taxon>Bacteria</taxon>
        <taxon>Bacillati</taxon>
        <taxon>Bacillota</taxon>
        <taxon>Negativicutes</taxon>
        <taxon>Selenomonadales</taxon>
        <taxon>Selenomonadaceae</taxon>
        <taxon>Selenomonas</taxon>
    </lineage>
</organism>
<comment type="caution">
    <text evidence="2">The sequence shown here is derived from an EMBL/GenBank/DDBJ whole genome shotgun (WGS) entry which is preliminary data.</text>
</comment>